<dbReference type="PANTHER" id="PTHR10185">
    <property type="entry name" value="PHOSPHOLIPASE D - RELATED"/>
    <property type="match status" value="1"/>
</dbReference>
<dbReference type="EMBL" id="CAAE01014532">
    <property type="protein sequence ID" value="CAF97068.1"/>
    <property type="molecule type" value="Genomic_DNA"/>
</dbReference>
<name>Q4SQL4_TETNG</name>
<evidence type="ECO:0000259" key="2">
    <source>
        <dbReference type="SMART" id="SM00155"/>
    </source>
</evidence>
<protein>
    <submittedName>
        <fullName evidence="3">(spotted green pufferfish) hypothetical protein</fullName>
    </submittedName>
</protein>
<evidence type="ECO:0000256" key="1">
    <source>
        <dbReference type="ARBA" id="ARBA00008664"/>
    </source>
</evidence>
<dbReference type="Gene3D" id="3.30.870.10">
    <property type="entry name" value="Endonuclease Chain A"/>
    <property type="match status" value="2"/>
</dbReference>
<sequence>RVVLVENIPDDIAFLEHGTPHVPLSVGLNDLLDRAVRVVEIVSPLWLLNASDYESSFQPAARQGRALLSRLHGLKSKGVQLKISSGIIDSTELAVLEQKKSAEVHYVNMTALTKGHLLSSFWVVDKRHFYIGSASMDWRSLATRKELGVLVYDCSCLALDIHRVFSLYWGLRFRDFIPSFWSKRLFALFNRDEPLELTLNSTRAQAYVSTSPDAFIPKHRSNDLEAISRVIQDAQRFIYISIIDYLPLLSRSARRYWSRIDSLIREALILRKVQVRLLVSCWEKTEALSFNFLWSLRSLCMEQANCSLEAKFFNSRVLRDGTSQGINYNRFMVTDRSIYLGNLDWLGNEFIFNAGVGLVISQPEGVEERNATVVEQLRAAFERDWFSNYTRPLQANELPNKHQISKLVPM</sequence>
<evidence type="ECO:0000313" key="3">
    <source>
        <dbReference type="EMBL" id="CAF97068.1"/>
    </source>
</evidence>
<feature type="domain" description="PLD phosphodiesterase" evidence="2">
    <location>
        <begin position="113"/>
        <end position="140"/>
    </location>
</feature>
<feature type="non-terminal residue" evidence="3">
    <location>
        <position position="1"/>
    </location>
</feature>
<dbReference type="AlphaFoldDB" id="Q4SQL4"/>
<accession>Q4SQL4</accession>
<dbReference type="GO" id="GO:0003824">
    <property type="term" value="F:catalytic activity"/>
    <property type="evidence" value="ECO:0007669"/>
    <property type="project" value="InterPro"/>
</dbReference>
<dbReference type="OrthoDB" id="1923775at2759"/>
<feature type="domain" description="PLD phosphodiesterase" evidence="2">
    <location>
        <begin position="323"/>
        <end position="349"/>
    </location>
</feature>
<comment type="similarity">
    <text evidence="1">Belongs to the phospholipase D family.</text>
</comment>
<dbReference type="SUPFAM" id="SSF56024">
    <property type="entry name" value="Phospholipase D/nuclease"/>
    <property type="match status" value="2"/>
</dbReference>
<dbReference type="PANTHER" id="PTHR10185:SF9">
    <property type="entry name" value="INACTIVE PHOSPHOLIPASE D5"/>
    <property type="match status" value="1"/>
</dbReference>
<reference evidence="3" key="2">
    <citation type="submission" date="2004-02" db="EMBL/GenBank/DDBJ databases">
        <authorList>
            <consortium name="Genoscope"/>
            <consortium name="Whitehead Institute Centre for Genome Research"/>
        </authorList>
    </citation>
    <scope>NUCLEOTIDE SEQUENCE</scope>
</reference>
<feature type="non-terminal residue" evidence="3">
    <location>
        <position position="410"/>
    </location>
</feature>
<comment type="caution">
    <text evidence="3">The sequence shown here is derived from an EMBL/GenBank/DDBJ whole genome shotgun (WGS) entry which is preliminary data.</text>
</comment>
<organism evidence="3">
    <name type="scientific">Tetraodon nigroviridis</name>
    <name type="common">Spotted green pufferfish</name>
    <name type="synonym">Chelonodon nigroviridis</name>
    <dbReference type="NCBI Taxonomy" id="99883"/>
    <lineage>
        <taxon>Eukaryota</taxon>
        <taxon>Metazoa</taxon>
        <taxon>Chordata</taxon>
        <taxon>Craniata</taxon>
        <taxon>Vertebrata</taxon>
        <taxon>Euteleostomi</taxon>
        <taxon>Actinopterygii</taxon>
        <taxon>Neopterygii</taxon>
        <taxon>Teleostei</taxon>
        <taxon>Neoteleostei</taxon>
        <taxon>Acanthomorphata</taxon>
        <taxon>Eupercaria</taxon>
        <taxon>Tetraodontiformes</taxon>
        <taxon>Tetradontoidea</taxon>
        <taxon>Tetraodontidae</taxon>
        <taxon>Tetraodon</taxon>
    </lineage>
</organism>
<dbReference type="CDD" id="cd09146">
    <property type="entry name" value="PLDc_vPLD5_1"/>
    <property type="match status" value="1"/>
</dbReference>
<dbReference type="InterPro" id="IPR050874">
    <property type="entry name" value="Diverse_PLD-related"/>
</dbReference>
<dbReference type="InterPro" id="IPR001736">
    <property type="entry name" value="PLipase_D/transphosphatidylase"/>
</dbReference>
<proteinExistence type="inferred from homology"/>
<gene>
    <name evidence="3" type="ORF">GSTENG00014320001</name>
</gene>
<dbReference type="Pfam" id="PF13918">
    <property type="entry name" value="PLDc_3"/>
    <property type="match status" value="1"/>
</dbReference>
<reference evidence="3" key="1">
    <citation type="journal article" date="2004" name="Nature">
        <title>Genome duplication in the teleost fish Tetraodon nigroviridis reveals the early vertebrate proto-karyotype.</title>
        <authorList>
            <person name="Jaillon O."/>
            <person name="Aury J.-M."/>
            <person name="Brunet F."/>
            <person name="Petit J.-L."/>
            <person name="Stange-Thomann N."/>
            <person name="Mauceli E."/>
            <person name="Bouneau L."/>
            <person name="Fischer C."/>
            <person name="Ozouf-Costaz C."/>
            <person name="Bernot A."/>
            <person name="Nicaud S."/>
            <person name="Jaffe D."/>
            <person name="Fisher S."/>
            <person name="Lutfalla G."/>
            <person name="Dossat C."/>
            <person name="Segurens B."/>
            <person name="Dasilva C."/>
            <person name="Salanoubat M."/>
            <person name="Levy M."/>
            <person name="Boudet N."/>
            <person name="Castellano S."/>
            <person name="Anthouard V."/>
            <person name="Jubin C."/>
            <person name="Castelli V."/>
            <person name="Katinka M."/>
            <person name="Vacherie B."/>
            <person name="Biemont C."/>
            <person name="Skalli Z."/>
            <person name="Cattolico L."/>
            <person name="Poulain J."/>
            <person name="De Berardinis V."/>
            <person name="Cruaud C."/>
            <person name="Duprat S."/>
            <person name="Brottier P."/>
            <person name="Coutanceau J.-P."/>
            <person name="Gouzy J."/>
            <person name="Parra G."/>
            <person name="Lardier G."/>
            <person name="Chapple C."/>
            <person name="McKernan K.J."/>
            <person name="McEwan P."/>
            <person name="Bosak S."/>
            <person name="Kellis M."/>
            <person name="Volff J.-N."/>
            <person name="Guigo R."/>
            <person name="Zody M.C."/>
            <person name="Mesirov J."/>
            <person name="Lindblad-Toh K."/>
            <person name="Birren B."/>
            <person name="Nusbaum C."/>
            <person name="Kahn D."/>
            <person name="Robinson-Rechavi M."/>
            <person name="Laudet V."/>
            <person name="Schachter V."/>
            <person name="Quetier F."/>
            <person name="Saurin W."/>
            <person name="Scarpelli C."/>
            <person name="Wincker P."/>
            <person name="Lander E.S."/>
            <person name="Weissenbach J."/>
            <person name="Roest Crollius H."/>
        </authorList>
    </citation>
    <scope>NUCLEOTIDE SEQUENCE [LARGE SCALE GENOMIC DNA]</scope>
</reference>
<dbReference type="InterPro" id="IPR032803">
    <property type="entry name" value="PLDc_3"/>
</dbReference>
<dbReference type="SMART" id="SM00155">
    <property type="entry name" value="PLDc"/>
    <property type="match status" value="2"/>
</dbReference>
<dbReference type="KEGG" id="tng:GSTEN00014320G001"/>